<dbReference type="GO" id="GO:0005829">
    <property type="term" value="C:cytosol"/>
    <property type="evidence" value="ECO:0007669"/>
    <property type="project" value="UniProtKB-SubCell"/>
</dbReference>
<comment type="catalytic activity">
    <reaction evidence="7">
        <text>RX + glutathione = an S-substituted glutathione + a halide anion + H(+)</text>
        <dbReference type="Rhea" id="RHEA:16437"/>
        <dbReference type="ChEBI" id="CHEBI:15378"/>
        <dbReference type="ChEBI" id="CHEBI:16042"/>
        <dbReference type="ChEBI" id="CHEBI:17792"/>
        <dbReference type="ChEBI" id="CHEBI:57925"/>
        <dbReference type="ChEBI" id="CHEBI:90779"/>
        <dbReference type="EC" id="2.5.1.18"/>
    </reaction>
</comment>
<dbReference type="PANTHER" id="PTHR43900:SF65">
    <property type="entry name" value="GLUTATHIONE TRANSFERASE"/>
    <property type="match status" value="1"/>
</dbReference>
<accession>A0AAN9RYP7</accession>
<comment type="caution">
    <text evidence="9">The sequence shown here is derived from an EMBL/GenBank/DDBJ whole genome shotgun (WGS) entry which is preliminary data.</text>
</comment>
<keyword evidence="6" id="KW-0808">Transferase</keyword>
<dbReference type="PROSITE" id="PS50405">
    <property type="entry name" value="GST_CTER"/>
    <property type="match status" value="1"/>
</dbReference>
<evidence type="ECO:0000256" key="7">
    <source>
        <dbReference type="ARBA" id="ARBA00047960"/>
    </source>
</evidence>
<feature type="domain" description="GST C-terminal" evidence="8">
    <location>
        <begin position="1"/>
        <end position="88"/>
    </location>
</feature>
<dbReference type="SUPFAM" id="SSF47616">
    <property type="entry name" value="GST C-terminal domain-like"/>
    <property type="match status" value="1"/>
</dbReference>
<dbReference type="GO" id="GO:0043295">
    <property type="term" value="F:glutathione binding"/>
    <property type="evidence" value="ECO:0007669"/>
    <property type="project" value="TreeGrafter"/>
</dbReference>
<dbReference type="AlphaFoldDB" id="A0AAN9RYP7"/>
<comment type="similarity">
    <text evidence="2">Belongs to the GST superfamily. Phi family.</text>
</comment>
<dbReference type="EC" id="2.5.1.18" evidence="3"/>
<dbReference type="FunFam" id="1.20.1050.10:FF:000004">
    <property type="entry name" value="Glutathione S-transferase F2"/>
    <property type="match status" value="1"/>
</dbReference>
<evidence type="ECO:0000256" key="6">
    <source>
        <dbReference type="ARBA" id="ARBA00022679"/>
    </source>
</evidence>
<dbReference type="GO" id="GO:0004364">
    <property type="term" value="F:glutathione transferase activity"/>
    <property type="evidence" value="ECO:0007669"/>
    <property type="project" value="UniProtKB-EC"/>
</dbReference>
<dbReference type="InterPro" id="IPR010987">
    <property type="entry name" value="Glutathione-S-Trfase_C-like"/>
</dbReference>
<organism evidence="9 10">
    <name type="scientific">Psophocarpus tetragonolobus</name>
    <name type="common">Winged bean</name>
    <name type="synonym">Dolichos tetragonolobus</name>
    <dbReference type="NCBI Taxonomy" id="3891"/>
    <lineage>
        <taxon>Eukaryota</taxon>
        <taxon>Viridiplantae</taxon>
        <taxon>Streptophyta</taxon>
        <taxon>Embryophyta</taxon>
        <taxon>Tracheophyta</taxon>
        <taxon>Spermatophyta</taxon>
        <taxon>Magnoliopsida</taxon>
        <taxon>eudicotyledons</taxon>
        <taxon>Gunneridae</taxon>
        <taxon>Pentapetalae</taxon>
        <taxon>rosids</taxon>
        <taxon>fabids</taxon>
        <taxon>Fabales</taxon>
        <taxon>Fabaceae</taxon>
        <taxon>Papilionoideae</taxon>
        <taxon>50 kb inversion clade</taxon>
        <taxon>NPAAA clade</taxon>
        <taxon>indigoferoid/millettioid clade</taxon>
        <taxon>Phaseoleae</taxon>
        <taxon>Psophocarpus</taxon>
    </lineage>
</organism>
<dbReference type="Gene3D" id="1.20.1050.10">
    <property type="match status" value="1"/>
</dbReference>
<protein>
    <recommendedName>
        <fullName evidence="3">glutathione transferase</fullName>
        <ecNumber evidence="3">2.5.1.18</ecNumber>
    </recommendedName>
</protein>
<gene>
    <name evidence="9" type="ORF">VNO78_31900</name>
</gene>
<dbReference type="InterPro" id="IPR036282">
    <property type="entry name" value="Glutathione-S-Trfase_C_sf"/>
</dbReference>
<dbReference type="Pfam" id="PF00043">
    <property type="entry name" value="GST_C"/>
    <property type="match status" value="1"/>
</dbReference>
<dbReference type="InterPro" id="IPR004046">
    <property type="entry name" value="GST_C"/>
</dbReference>
<reference evidence="9 10" key="1">
    <citation type="submission" date="2024-01" db="EMBL/GenBank/DDBJ databases">
        <title>The genomes of 5 underutilized Papilionoideae crops provide insights into root nodulation and disease resistanc.</title>
        <authorList>
            <person name="Jiang F."/>
        </authorList>
    </citation>
    <scope>NUCLEOTIDE SEQUENCE [LARGE SCALE GENOMIC DNA]</scope>
    <source>
        <strain evidence="9">DUOXIRENSHENG_FW03</strain>
        <tissue evidence="9">Leaves</tissue>
    </source>
</reference>
<sequence length="88" mass="10248">MFGITSDPKVIEESEEKLGQVLYIYNERLSKNKYLAGNFFSLADISHVPFLEYIVNKLEKGYLLKERKHVSAWLDDISSRPSWNKVPI</sequence>
<evidence type="ECO:0000256" key="1">
    <source>
        <dbReference type="ARBA" id="ARBA00004514"/>
    </source>
</evidence>
<keyword evidence="10" id="KW-1185">Reference proteome</keyword>
<keyword evidence="4" id="KW-0963">Cytoplasm</keyword>
<dbReference type="Proteomes" id="UP001386955">
    <property type="component" value="Unassembled WGS sequence"/>
</dbReference>
<dbReference type="PANTHER" id="PTHR43900">
    <property type="entry name" value="GLUTATHIONE S-TRANSFERASE RHO"/>
    <property type="match status" value="1"/>
</dbReference>
<evidence type="ECO:0000313" key="9">
    <source>
        <dbReference type="EMBL" id="KAK7385924.1"/>
    </source>
</evidence>
<evidence type="ECO:0000256" key="3">
    <source>
        <dbReference type="ARBA" id="ARBA00012452"/>
    </source>
</evidence>
<evidence type="ECO:0000256" key="5">
    <source>
        <dbReference type="ARBA" id="ARBA00022575"/>
    </source>
</evidence>
<evidence type="ECO:0000256" key="2">
    <source>
        <dbReference type="ARBA" id="ARBA00010128"/>
    </source>
</evidence>
<name>A0AAN9RYP7_PSOTE</name>
<dbReference type="GO" id="GO:0009407">
    <property type="term" value="P:toxin catabolic process"/>
    <property type="evidence" value="ECO:0007669"/>
    <property type="project" value="UniProtKB-ARBA"/>
</dbReference>
<evidence type="ECO:0000259" key="8">
    <source>
        <dbReference type="PROSITE" id="PS50405"/>
    </source>
</evidence>
<dbReference type="EMBL" id="JAYMYS010000008">
    <property type="protein sequence ID" value="KAK7385924.1"/>
    <property type="molecule type" value="Genomic_DNA"/>
</dbReference>
<keyword evidence="5" id="KW-0216">Detoxification</keyword>
<comment type="subcellular location">
    <subcellularLocation>
        <location evidence="1">Cytoplasm</location>
        <location evidence="1">Cytosol</location>
    </subcellularLocation>
</comment>
<proteinExistence type="inferred from homology"/>
<dbReference type="GO" id="GO:0006749">
    <property type="term" value="P:glutathione metabolic process"/>
    <property type="evidence" value="ECO:0007669"/>
    <property type="project" value="TreeGrafter"/>
</dbReference>
<evidence type="ECO:0000256" key="4">
    <source>
        <dbReference type="ARBA" id="ARBA00022490"/>
    </source>
</evidence>
<evidence type="ECO:0000313" key="10">
    <source>
        <dbReference type="Proteomes" id="UP001386955"/>
    </source>
</evidence>